<dbReference type="Proteomes" id="UP001348817">
    <property type="component" value="Chromosome"/>
</dbReference>
<keyword evidence="1" id="KW-0472">Membrane</keyword>
<dbReference type="EMBL" id="AP025314">
    <property type="protein sequence ID" value="BDD10247.1"/>
    <property type="molecule type" value="Genomic_DNA"/>
</dbReference>
<feature type="transmembrane region" description="Helical" evidence="1">
    <location>
        <begin position="91"/>
        <end position="110"/>
    </location>
</feature>
<feature type="transmembrane region" description="Helical" evidence="1">
    <location>
        <begin position="34"/>
        <end position="52"/>
    </location>
</feature>
<dbReference type="RefSeq" id="WP_338391817.1">
    <property type="nucleotide sequence ID" value="NZ_AP025314.1"/>
</dbReference>
<protein>
    <recommendedName>
        <fullName evidence="2">Peptidase M56 domain-containing protein</fullName>
    </recommendedName>
</protein>
<accession>A0AAU9CT99</accession>
<dbReference type="AlphaFoldDB" id="A0AAU9CT99"/>
<organism evidence="3 4">
    <name type="scientific">Fulvitalea axinellae</name>
    <dbReference type="NCBI Taxonomy" id="1182444"/>
    <lineage>
        <taxon>Bacteria</taxon>
        <taxon>Pseudomonadati</taxon>
        <taxon>Bacteroidota</taxon>
        <taxon>Cytophagia</taxon>
        <taxon>Cytophagales</taxon>
        <taxon>Persicobacteraceae</taxon>
        <taxon>Fulvitalea</taxon>
    </lineage>
</organism>
<evidence type="ECO:0000313" key="3">
    <source>
        <dbReference type="EMBL" id="BDD10247.1"/>
    </source>
</evidence>
<reference evidence="3 4" key="1">
    <citation type="submission" date="2021-12" db="EMBL/GenBank/DDBJ databases">
        <title>Genome sequencing of bacteria with rrn-lacking chromosome and rrn-plasmid.</title>
        <authorList>
            <person name="Anda M."/>
            <person name="Iwasaki W."/>
        </authorList>
    </citation>
    <scope>NUCLEOTIDE SEQUENCE [LARGE SCALE GENOMIC DNA]</scope>
    <source>
        <strain evidence="3 4">DSM 100852</strain>
    </source>
</reference>
<dbReference type="PANTHER" id="PTHR34978">
    <property type="entry name" value="POSSIBLE SENSOR-TRANSDUCER PROTEIN BLAR"/>
    <property type="match status" value="1"/>
</dbReference>
<dbReference type="Pfam" id="PF05569">
    <property type="entry name" value="Peptidase_M56"/>
    <property type="match status" value="1"/>
</dbReference>
<keyword evidence="1" id="KW-1133">Transmembrane helix</keyword>
<keyword evidence="4" id="KW-1185">Reference proteome</keyword>
<dbReference type="KEGG" id="fax:FUAX_26790"/>
<proteinExistence type="predicted"/>
<feature type="transmembrane region" description="Helical" evidence="1">
    <location>
        <begin position="6"/>
        <end position="22"/>
    </location>
</feature>
<dbReference type="CDD" id="cd07341">
    <property type="entry name" value="M56_BlaR1_MecR1_like"/>
    <property type="match status" value="1"/>
</dbReference>
<sequence>MLSFVIENIIATGLFFLFYRKVLAKEHAFRLNRYYLLVALGLSAVLPLFPWSNFLDFAPSENLKPLIVLLAENGIPQIGEGADAVSEGRSFGLSTFFVGLYGVTLLFLLVRLSGRVWMIFDLIKRYRHDVTNHGNFRVVTLNGDASTFSFLNFMFWNPKEGLDTESEKRIWNHELAHIKQRHSLDVLFVEFMCVIFWFNPFLWFFRKDIMANHEFLADSEVLKDNDWSDYADLLVRQLFNNMDYDLGNFFNKSMTLRRVRMMKDVVPIKRWKYWIVVPFILLSMVTVGCVQEMVVNDYDGKYFRDLKGEKLIVREYPIKTYKSEVVINSLKKEGLVIQRMNVDNKKGVVRLTLKKGEWLDGNLIKIDSNARRSFSEEEIIKAAQSVGANKIEKITSPQDSGQKRLEVLLKDGTKKTFRR</sequence>
<evidence type="ECO:0000256" key="1">
    <source>
        <dbReference type="SAM" id="Phobius"/>
    </source>
</evidence>
<feature type="transmembrane region" description="Helical" evidence="1">
    <location>
        <begin position="271"/>
        <end position="295"/>
    </location>
</feature>
<dbReference type="InterPro" id="IPR008756">
    <property type="entry name" value="Peptidase_M56"/>
</dbReference>
<keyword evidence="1" id="KW-0812">Transmembrane</keyword>
<evidence type="ECO:0000313" key="4">
    <source>
        <dbReference type="Proteomes" id="UP001348817"/>
    </source>
</evidence>
<evidence type="ECO:0000259" key="2">
    <source>
        <dbReference type="Pfam" id="PF05569"/>
    </source>
</evidence>
<feature type="domain" description="Peptidase M56" evidence="2">
    <location>
        <begin position="163"/>
        <end position="243"/>
    </location>
</feature>
<feature type="transmembrane region" description="Helical" evidence="1">
    <location>
        <begin position="186"/>
        <end position="205"/>
    </location>
</feature>
<gene>
    <name evidence="3" type="ORF">FUAX_26790</name>
</gene>
<dbReference type="PANTHER" id="PTHR34978:SF3">
    <property type="entry name" value="SLR0241 PROTEIN"/>
    <property type="match status" value="1"/>
</dbReference>
<name>A0AAU9CT99_9BACT</name>
<dbReference type="InterPro" id="IPR052173">
    <property type="entry name" value="Beta-lactam_resp_regulator"/>
</dbReference>